<evidence type="ECO:0000259" key="2">
    <source>
        <dbReference type="PROSITE" id="PS51272"/>
    </source>
</evidence>
<proteinExistence type="predicted"/>
<organism evidence="3 4">
    <name type="scientific">Cohnella cellulosilytica</name>
    <dbReference type="NCBI Taxonomy" id="986710"/>
    <lineage>
        <taxon>Bacteria</taxon>
        <taxon>Bacillati</taxon>
        <taxon>Bacillota</taxon>
        <taxon>Bacilli</taxon>
        <taxon>Bacillales</taxon>
        <taxon>Paenibacillaceae</taxon>
        <taxon>Cohnella</taxon>
    </lineage>
</organism>
<feature type="domain" description="SLH" evidence="2">
    <location>
        <begin position="774"/>
        <end position="837"/>
    </location>
</feature>
<dbReference type="EMBL" id="JBHTAI010000011">
    <property type="protein sequence ID" value="MFC7150665.1"/>
    <property type="molecule type" value="Genomic_DNA"/>
</dbReference>
<evidence type="ECO:0000256" key="1">
    <source>
        <dbReference type="SAM" id="SignalP"/>
    </source>
</evidence>
<dbReference type="PROSITE" id="PS51272">
    <property type="entry name" value="SLH"/>
    <property type="match status" value="3"/>
</dbReference>
<feature type="signal peptide" evidence="1">
    <location>
        <begin position="1"/>
        <end position="28"/>
    </location>
</feature>
<sequence length="898" mass="91170">MRRVTALILASLLVTTGLPALSGGQAYAAGGGLLVTVAGTGNYGDSGDGGAATDAEIMSAMNIAVDSVGNLYIADIEASRIRKVEKSSGKISTVAGTGVAGFSGDGGYAVDAQINRPYAVAFDSKDTLYIADSSNGRIRKVDSEGKISTIAGTGAFGFSGDGGPALLAEVWDPVDLAFDSSDNLYFIDGGNHRVRRIDKATGEIDTVAGNGSFGYSGDGMPATTAQLNLPYGLAIDGNDNLYIGDTYSHRVRKVDHRSEIISTVAGTGDFGDSGAGGLATEALMFSPMGLAIDRSGNLIIADLDNYRVYRVNQSTGILTIIAGTGTADCAVNEGTAAEVALCYPFGVAVDGDNNVYISQVNFISRIDPSDDADLSGLTLSGGTLNPTFASNETSYAASVQNSVYSLTVRPTLSYADASVTVGGTAATSGTSSGSINLGVGDNTIPIVVTAYDGTTKTYTLTVTRDPSSDASLSGLALSSGSLSPAFASGTTGYAASVANGVSSITVAPTTSESNATVTVNGVGVASGAPSGAINLNVGANAIPIVVTAQDGATRDEYTVTVTREAAAPVGGGGGGISRSSDARLSGLTLSGGSLNPAFASDTTSYTANVAYNVSRITLTSITSDRYAAVKVSGTAVPGDAASGEIVLSIGDNPIAVTVTAEDGTTKTYTITVTRASGDVPPPVSRGALLNEKIADASKVREASLAALQTAAYKPFGDVKANSWSFEAIRAAQRLGIVQGRTDGSFHGGDSITRAEFAAMAANALHLDTASAANGVSTTFSDTKGHWAEPAIRALTAAGVIEGMGDGAFKPNRPISRAEISAILARLMVFDEPAGNVSFTDTTGSWARQWIELLAGVEVVKGGGDGKFNPGAHATREQAVAMILRMLTVCRNVDLQWGD</sequence>
<dbReference type="Gene3D" id="2.120.10.30">
    <property type="entry name" value="TolB, C-terminal domain"/>
    <property type="match status" value="3"/>
</dbReference>
<dbReference type="RefSeq" id="WP_378053044.1">
    <property type="nucleotide sequence ID" value="NZ_JBHMDN010000069.1"/>
</dbReference>
<dbReference type="PANTHER" id="PTHR46388">
    <property type="entry name" value="NHL REPEAT-CONTAINING PROTEIN 2"/>
    <property type="match status" value="1"/>
</dbReference>
<keyword evidence="4" id="KW-1185">Reference proteome</keyword>
<dbReference type="InterPro" id="IPR001119">
    <property type="entry name" value="SLH_dom"/>
</dbReference>
<dbReference type="InterPro" id="IPR025883">
    <property type="entry name" value="Cadherin-like_domain"/>
</dbReference>
<evidence type="ECO:0000313" key="3">
    <source>
        <dbReference type="EMBL" id="MFC7150665.1"/>
    </source>
</evidence>
<dbReference type="Pfam" id="PF12733">
    <property type="entry name" value="Cadherin-like"/>
    <property type="match status" value="3"/>
</dbReference>
<reference evidence="4" key="1">
    <citation type="journal article" date="2019" name="Int. J. Syst. Evol. Microbiol.">
        <title>The Global Catalogue of Microorganisms (GCM) 10K type strain sequencing project: providing services to taxonomists for standard genome sequencing and annotation.</title>
        <authorList>
            <consortium name="The Broad Institute Genomics Platform"/>
            <consortium name="The Broad Institute Genome Sequencing Center for Infectious Disease"/>
            <person name="Wu L."/>
            <person name="Ma J."/>
        </authorList>
    </citation>
    <scope>NUCLEOTIDE SEQUENCE [LARGE SCALE GENOMIC DNA]</scope>
    <source>
        <strain evidence="4">KCTC 12907</strain>
    </source>
</reference>
<feature type="domain" description="SLH" evidence="2">
    <location>
        <begin position="711"/>
        <end position="773"/>
    </location>
</feature>
<feature type="chain" id="PRO_5045457508" evidence="1">
    <location>
        <begin position="29"/>
        <end position="898"/>
    </location>
</feature>
<keyword evidence="1" id="KW-0732">Signal</keyword>
<gene>
    <name evidence="3" type="ORF">ACFQMJ_19200</name>
</gene>
<dbReference type="Pfam" id="PF00395">
    <property type="entry name" value="SLH"/>
    <property type="match status" value="3"/>
</dbReference>
<feature type="domain" description="SLH" evidence="2">
    <location>
        <begin position="838"/>
        <end position="896"/>
    </location>
</feature>
<dbReference type="SUPFAM" id="SSF101898">
    <property type="entry name" value="NHL repeat"/>
    <property type="match status" value="1"/>
</dbReference>
<dbReference type="Proteomes" id="UP001596378">
    <property type="component" value="Unassembled WGS sequence"/>
</dbReference>
<name>A0ABW2FBM6_9BACL</name>
<dbReference type="PANTHER" id="PTHR46388:SF2">
    <property type="entry name" value="NHL REPEAT-CONTAINING PROTEIN 2"/>
    <property type="match status" value="1"/>
</dbReference>
<accession>A0ABW2FBM6</accession>
<comment type="caution">
    <text evidence="3">The sequence shown here is derived from an EMBL/GenBank/DDBJ whole genome shotgun (WGS) entry which is preliminary data.</text>
</comment>
<evidence type="ECO:0000313" key="4">
    <source>
        <dbReference type="Proteomes" id="UP001596378"/>
    </source>
</evidence>
<dbReference type="InterPro" id="IPR011042">
    <property type="entry name" value="6-blade_b-propeller_TolB-like"/>
</dbReference>
<protein>
    <submittedName>
        <fullName evidence="3">Cadherin-like beta sandwich domain-containing protein</fullName>
    </submittedName>
</protein>